<sequence length="22" mass="2318">VGLAVINNHLMAIGGFDVNSYI</sequence>
<proteinExistence type="predicted"/>
<dbReference type="AlphaFoldDB" id="A0A8S3EZ09"/>
<evidence type="ECO:0000313" key="1">
    <source>
        <dbReference type="EMBL" id="CAF5093963.1"/>
    </source>
</evidence>
<name>A0A8S3EZ09_9BILA</name>
<dbReference type="Proteomes" id="UP000681720">
    <property type="component" value="Unassembled WGS sequence"/>
</dbReference>
<comment type="caution">
    <text evidence="1">The sequence shown here is derived from an EMBL/GenBank/DDBJ whole genome shotgun (WGS) entry which is preliminary data.</text>
</comment>
<accession>A0A8S3EZ09</accession>
<evidence type="ECO:0000313" key="2">
    <source>
        <dbReference type="Proteomes" id="UP000681720"/>
    </source>
</evidence>
<organism evidence="1 2">
    <name type="scientific">Rotaria magnacalcarata</name>
    <dbReference type="NCBI Taxonomy" id="392030"/>
    <lineage>
        <taxon>Eukaryota</taxon>
        <taxon>Metazoa</taxon>
        <taxon>Spiralia</taxon>
        <taxon>Gnathifera</taxon>
        <taxon>Rotifera</taxon>
        <taxon>Eurotatoria</taxon>
        <taxon>Bdelloidea</taxon>
        <taxon>Philodinida</taxon>
        <taxon>Philodinidae</taxon>
        <taxon>Rotaria</taxon>
    </lineage>
</organism>
<gene>
    <name evidence="1" type="ORF">GIL414_LOCUS62371</name>
</gene>
<protein>
    <submittedName>
        <fullName evidence="1">Uncharacterized protein</fullName>
    </submittedName>
</protein>
<feature type="non-terminal residue" evidence="1">
    <location>
        <position position="1"/>
    </location>
</feature>
<reference evidence="1" key="1">
    <citation type="submission" date="2021-02" db="EMBL/GenBank/DDBJ databases">
        <authorList>
            <person name="Nowell W R."/>
        </authorList>
    </citation>
    <scope>NUCLEOTIDE SEQUENCE</scope>
</reference>
<dbReference type="EMBL" id="CAJOBJ010250917">
    <property type="protein sequence ID" value="CAF5093963.1"/>
    <property type="molecule type" value="Genomic_DNA"/>
</dbReference>